<accession>A0A9N8E806</accession>
<gene>
    <name evidence="1" type="ORF">SEMRO_783_G201850.1</name>
</gene>
<protein>
    <submittedName>
        <fullName evidence="1">Uncharacterized protein</fullName>
    </submittedName>
</protein>
<dbReference type="EMBL" id="CAICTM010000782">
    <property type="protein sequence ID" value="CAB9516442.1"/>
    <property type="molecule type" value="Genomic_DNA"/>
</dbReference>
<evidence type="ECO:0000313" key="2">
    <source>
        <dbReference type="Proteomes" id="UP001153069"/>
    </source>
</evidence>
<evidence type="ECO:0000313" key="1">
    <source>
        <dbReference type="EMBL" id="CAB9516442.1"/>
    </source>
</evidence>
<dbReference type="Proteomes" id="UP001153069">
    <property type="component" value="Unassembled WGS sequence"/>
</dbReference>
<dbReference type="AlphaFoldDB" id="A0A9N8E806"/>
<name>A0A9N8E806_9STRA</name>
<organism evidence="1 2">
    <name type="scientific">Seminavis robusta</name>
    <dbReference type="NCBI Taxonomy" id="568900"/>
    <lineage>
        <taxon>Eukaryota</taxon>
        <taxon>Sar</taxon>
        <taxon>Stramenopiles</taxon>
        <taxon>Ochrophyta</taxon>
        <taxon>Bacillariophyta</taxon>
        <taxon>Bacillariophyceae</taxon>
        <taxon>Bacillariophycidae</taxon>
        <taxon>Naviculales</taxon>
        <taxon>Naviculaceae</taxon>
        <taxon>Seminavis</taxon>
    </lineage>
</organism>
<sequence>MNISTETWRHFEWNEHEKKKQSQSSLKMTLVTQDGFPNIVEDTPSIIERKHSFSGYSLPNASTCNPAPRNVFDIDSIDNEDKNDMSDATMTVVPGQYSRQLILSDIRMTEPDGSTVSLGYTITAEYPMDPAFWRKYYPDTRWGNPWDGTNWDSVLFGEQFVITDFYESRAIQFEPAHGESVALFVLVAYFPVFGKYLPIGNSHDWLNETEYDNGIIATDTHKIMPSCGIRCSSCVKFFGNMLTDLEDVGACDEPVLDTSSTYNDDIMSDA</sequence>
<reference evidence="1" key="1">
    <citation type="submission" date="2020-06" db="EMBL/GenBank/DDBJ databases">
        <authorList>
            <consortium name="Plant Systems Biology data submission"/>
        </authorList>
    </citation>
    <scope>NUCLEOTIDE SEQUENCE</scope>
    <source>
        <strain evidence="1">D6</strain>
    </source>
</reference>
<comment type="caution">
    <text evidence="1">The sequence shown here is derived from an EMBL/GenBank/DDBJ whole genome shotgun (WGS) entry which is preliminary data.</text>
</comment>
<proteinExistence type="predicted"/>
<keyword evidence="2" id="KW-1185">Reference proteome</keyword>